<gene>
    <name evidence="1" type="ORF">NMOB1V02_LOCUS3960</name>
</gene>
<name>A0A7R9GBB9_9CRUS</name>
<dbReference type="Proteomes" id="UP000678499">
    <property type="component" value="Unassembled WGS sequence"/>
</dbReference>
<evidence type="ECO:0000313" key="2">
    <source>
        <dbReference type="Proteomes" id="UP000678499"/>
    </source>
</evidence>
<dbReference type="EMBL" id="OA882605">
    <property type="protein sequence ID" value="CAD7276184.1"/>
    <property type="molecule type" value="Genomic_DNA"/>
</dbReference>
<organism evidence="1">
    <name type="scientific">Notodromas monacha</name>
    <dbReference type="NCBI Taxonomy" id="399045"/>
    <lineage>
        <taxon>Eukaryota</taxon>
        <taxon>Metazoa</taxon>
        <taxon>Ecdysozoa</taxon>
        <taxon>Arthropoda</taxon>
        <taxon>Crustacea</taxon>
        <taxon>Oligostraca</taxon>
        <taxon>Ostracoda</taxon>
        <taxon>Podocopa</taxon>
        <taxon>Podocopida</taxon>
        <taxon>Cypridocopina</taxon>
        <taxon>Cypridoidea</taxon>
        <taxon>Cyprididae</taxon>
        <taxon>Notodromas</taxon>
    </lineage>
</organism>
<protein>
    <submittedName>
        <fullName evidence="1">Uncharacterized protein</fullName>
    </submittedName>
</protein>
<keyword evidence="2" id="KW-1185">Reference proteome</keyword>
<accession>A0A7R9GBB9</accession>
<sequence>MPVPRSTLANCDSNFFCELEDELRPELAFKYMSFQDCNGCTENTEENRKRVQEIPDSVYG</sequence>
<evidence type="ECO:0000313" key="1">
    <source>
        <dbReference type="EMBL" id="CAD7276184.1"/>
    </source>
</evidence>
<dbReference type="AlphaFoldDB" id="A0A7R9GBB9"/>
<proteinExistence type="predicted"/>
<reference evidence="1" key="1">
    <citation type="submission" date="2020-11" db="EMBL/GenBank/DDBJ databases">
        <authorList>
            <person name="Tran Van P."/>
        </authorList>
    </citation>
    <scope>NUCLEOTIDE SEQUENCE</scope>
</reference>
<dbReference type="EMBL" id="CAJPEX010000568">
    <property type="protein sequence ID" value="CAG0916336.1"/>
    <property type="molecule type" value="Genomic_DNA"/>
</dbReference>